<comment type="caution">
    <text evidence="1">The sequence shown here is derived from an EMBL/GenBank/DDBJ whole genome shotgun (WGS) entry which is preliminary data.</text>
</comment>
<protein>
    <submittedName>
        <fullName evidence="1">Uncharacterized protein</fullName>
    </submittedName>
</protein>
<accession>A0ACC0SLC7</accession>
<dbReference type="EMBL" id="CM009297">
    <property type="protein sequence ID" value="KAI9389996.1"/>
    <property type="molecule type" value="Genomic_DNA"/>
</dbReference>
<evidence type="ECO:0000313" key="1">
    <source>
        <dbReference type="EMBL" id="KAI9389996.1"/>
    </source>
</evidence>
<gene>
    <name evidence="1" type="ORF">POPTR_008G124550v4</name>
</gene>
<evidence type="ECO:0000313" key="2">
    <source>
        <dbReference type="Proteomes" id="UP000006729"/>
    </source>
</evidence>
<sequence>MRPNYFHINATMEANGHNIPTCLLDAWWGRQTGPEKHNISNKKFTRGSDKLPLTIAADQGKNLISMTVKFLRL</sequence>
<name>A0ACC0SLC7_POPTR</name>
<proteinExistence type="predicted"/>
<dbReference type="Proteomes" id="UP000006729">
    <property type="component" value="Chromosome 8"/>
</dbReference>
<organism evidence="1 2">
    <name type="scientific">Populus trichocarpa</name>
    <name type="common">Western balsam poplar</name>
    <name type="synonym">Populus balsamifera subsp. trichocarpa</name>
    <dbReference type="NCBI Taxonomy" id="3694"/>
    <lineage>
        <taxon>Eukaryota</taxon>
        <taxon>Viridiplantae</taxon>
        <taxon>Streptophyta</taxon>
        <taxon>Embryophyta</taxon>
        <taxon>Tracheophyta</taxon>
        <taxon>Spermatophyta</taxon>
        <taxon>Magnoliopsida</taxon>
        <taxon>eudicotyledons</taxon>
        <taxon>Gunneridae</taxon>
        <taxon>Pentapetalae</taxon>
        <taxon>rosids</taxon>
        <taxon>fabids</taxon>
        <taxon>Malpighiales</taxon>
        <taxon>Salicaceae</taxon>
        <taxon>Saliceae</taxon>
        <taxon>Populus</taxon>
    </lineage>
</organism>
<keyword evidence="2" id="KW-1185">Reference proteome</keyword>
<reference evidence="1 2" key="1">
    <citation type="journal article" date="2006" name="Science">
        <title>The genome of black cottonwood, Populus trichocarpa (Torr. &amp; Gray).</title>
        <authorList>
            <person name="Tuskan G.A."/>
            <person name="Difazio S."/>
            <person name="Jansson S."/>
            <person name="Bohlmann J."/>
            <person name="Grigoriev I."/>
            <person name="Hellsten U."/>
            <person name="Putnam N."/>
            <person name="Ralph S."/>
            <person name="Rombauts S."/>
            <person name="Salamov A."/>
            <person name="Schein J."/>
            <person name="Sterck L."/>
            <person name="Aerts A."/>
            <person name="Bhalerao R.R."/>
            <person name="Bhalerao R.P."/>
            <person name="Blaudez D."/>
            <person name="Boerjan W."/>
            <person name="Brun A."/>
            <person name="Brunner A."/>
            <person name="Busov V."/>
            <person name="Campbell M."/>
            <person name="Carlson J."/>
            <person name="Chalot M."/>
            <person name="Chapman J."/>
            <person name="Chen G.L."/>
            <person name="Cooper D."/>
            <person name="Coutinho P.M."/>
            <person name="Couturier J."/>
            <person name="Covert S."/>
            <person name="Cronk Q."/>
            <person name="Cunningham R."/>
            <person name="Davis J."/>
            <person name="Degroeve S."/>
            <person name="Dejardin A."/>
            <person name="Depamphilis C."/>
            <person name="Detter J."/>
            <person name="Dirks B."/>
            <person name="Dubchak I."/>
            <person name="Duplessis S."/>
            <person name="Ehlting J."/>
            <person name="Ellis B."/>
            <person name="Gendler K."/>
            <person name="Goodstein D."/>
            <person name="Gribskov M."/>
            <person name="Grimwood J."/>
            <person name="Groover A."/>
            <person name="Gunter L."/>
            <person name="Hamberger B."/>
            <person name="Heinze B."/>
            <person name="Helariutta Y."/>
            <person name="Henrissat B."/>
            <person name="Holligan D."/>
            <person name="Holt R."/>
            <person name="Huang W."/>
            <person name="Islam-Faridi N."/>
            <person name="Jones S."/>
            <person name="Jones-Rhoades M."/>
            <person name="Jorgensen R."/>
            <person name="Joshi C."/>
            <person name="Kangasjarvi J."/>
            <person name="Karlsson J."/>
            <person name="Kelleher C."/>
            <person name="Kirkpatrick R."/>
            <person name="Kirst M."/>
            <person name="Kohler A."/>
            <person name="Kalluri U."/>
            <person name="Larimer F."/>
            <person name="Leebens-Mack J."/>
            <person name="Leple J.C."/>
            <person name="Locascio P."/>
            <person name="Lou Y."/>
            <person name="Lucas S."/>
            <person name="Martin F."/>
            <person name="Montanini B."/>
            <person name="Napoli C."/>
            <person name="Nelson D.R."/>
            <person name="Nelson C."/>
            <person name="Nieminen K."/>
            <person name="Nilsson O."/>
            <person name="Pereda V."/>
            <person name="Peter G."/>
            <person name="Philippe R."/>
            <person name="Pilate G."/>
            <person name="Poliakov A."/>
            <person name="Razumovskaya J."/>
            <person name="Richardson P."/>
            <person name="Rinaldi C."/>
            <person name="Ritland K."/>
            <person name="Rouze P."/>
            <person name="Ryaboy D."/>
            <person name="Schmutz J."/>
            <person name="Schrader J."/>
            <person name="Segerman B."/>
            <person name="Shin H."/>
            <person name="Siddiqui A."/>
            <person name="Sterky F."/>
            <person name="Terry A."/>
            <person name="Tsai C.J."/>
            <person name="Uberbacher E."/>
            <person name="Unneberg P."/>
            <person name="Vahala J."/>
            <person name="Wall K."/>
            <person name="Wessler S."/>
            <person name="Yang G."/>
            <person name="Yin T."/>
            <person name="Douglas C."/>
            <person name="Marra M."/>
            <person name="Sandberg G."/>
            <person name="Van de Peer Y."/>
            <person name="Rokhsar D."/>
        </authorList>
    </citation>
    <scope>NUCLEOTIDE SEQUENCE [LARGE SCALE GENOMIC DNA]</scope>
    <source>
        <strain evidence="2">cv. Nisqually</strain>
    </source>
</reference>